<name>W0E6E0_9FIRM</name>
<dbReference type="Proteomes" id="UP000010847">
    <property type="component" value="Chromosome"/>
</dbReference>
<dbReference type="PANTHER" id="PTHR16222:SF24">
    <property type="entry name" value="ADP-RIBOSYLHYDROLASE ARH3"/>
    <property type="match status" value="1"/>
</dbReference>
<dbReference type="eggNOG" id="COG1397">
    <property type="taxonomic scope" value="Bacteria"/>
</dbReference>
<feature type="binding site" evidence="3">
    <location>
        <position position="271"/>
    </location>
    <ligand>
        <name>Mg(2+)</name>
        <dbReference type="ChEBI" id="CHEBI:18420"/>
        <label>1</label>
    </ligand>
</feature>
<proteinExistence type="inferred from homology"/>
<dbReference type="GO" id="GO:0046872">
    <property type="term" value="F:metal ion binding"/>
    <property type="evidence" value="ECO:0007669"/>
    <property type="project" value="UniProtKB-KW"/>
</dbReference>
<dbReference type="STRING" id="871968.DESME_03955"/>
<keyword evidence="5" id="KW-1185">Reference proteome</keyword>
<dbReference type="KEGG" id="dmt:DESME_03955"/>
<dbReference type="PANTHER" id="PTHR16222">
    <property type="entry name" value="ADP-RIBOSYLGLYCOHYDROLASE"/>
    <property type="match status" value="1"/>
</dbReference>
<dbReference type="RefSeq" id="WP_006715194.1">
    <property type="nucleotide sequence ID" value="NZ_CP007032.1"/>
</dbReference>
<keyword evidence="3" id="KW-0479">Metal-binding</keyword>
<dbReference type="GO" id="GO:0016787">
    <property type="term" value="F:hydrolase activity"/>
    <property type="evidence" value="ECO:0007669"/>
    <property type="project" value="UniProtKB-KW"/>
</dbReference>
<dbReference type="AlphaFoldDB" id="W0E6E0"/>
<evidence type="ECO:0000256" key="3">
    <source>
        <dbReference type="PIRSR" id="PIRSR605502-1"/>
    </source>
</evidence>
<feature type="binding site" evidence="3">
    <location>
        <position position="57"/>
    </location>
    <ligand>
        <name>Mg(2+)</name>
        <dbReference type="ChEBI" id="CHEBI:18420"/>
        <label>1</label>
    </ligand>
</feature>
<dbReference type="InterPro" id="IPR036705">
    <property type="entry name" value="Ribosyl_crysJ1_sf"/>
</dbReference>
<gene>
    <name evidence="4" type="ORF">DESME_03955</name>
</gene>
<evidence type="ECO:0000256" key="1">
    <source>
        <dbReference type="ARBA" id="ARBA00010702"/>
    </source>
</evidence>
<keyword evidence="2" id="KW-0378">Hydrolase</keyword>
<accession>W0E6E0</accession>
<dbReference type="Gene3D" id="1.10.4080.10">
    <property type="entry name" value="ADP-ribosylation/Crystallin J1"/>
    <property type="match status" value="1"/>
</dbReference>
<evidence type="ECO:0000313" key="5">
    <source>
        <dbReference type="Proteomes" id="UP000010847"/>
    </source>
</evidence>
<keyword evidence="3" id="KW-0460">Magnesium</keyword>
<comment type="similarity">
    <text evidence="1">Belongs to the ADP-ribosylglycohydrolase family.</text>
</comment>
<dbReference type="Pfam" id="PF03747">
    <property type="entry name" value="ADP_ribosyl_GH"/>
    <property type="match status" value="1"/>
</dbReference>
<comment type="cofactor">
    <cofactor evidence="3">
        <name>Mg(2+)</name>
        <dbReference type="ChEBI" id="CHEBI:18420"/>
    </cofactor>
    <text evidence="3">Binds 2 magnesium ions per subunit.</text>
</comment>
<dbReference type="HOGENOM" id="CLU_024566_8_1_9"/>
<evidence type="ECO:0000256" key="2">
    <source>
        <dbReference type="ARBA" id="ARBA00022801"/>
    </source>
</evidence>
<reference evidence="4 5" key="1">
    <citation type="submission" date="2013-12" db="EMBL/GenBank/DDBJ databases">
        <authorList>
            <consortium name="DOE Joint Genome Institute"/>
            <person name="Smidt H."/>
            <person name="Huntemann M."/>
            <person name="Han J."/>
            <person name="Chen A."/>
            <person name="Kyrpides N."/>
            <person name="Mavromatis K."/>
            <person name="Markowitz V."/>
            <person name="Palaniappan K."/>
            <person name="Ivanova N."/>
            <person name="Schaumberg A."/>
            <person name="Pati A."/>
            <person name="Liolios K."/>
            <person name="Nordberg H.P."/>
            <person name="Cantor M.N."/>
            <person name="Hua S.X."/>
            <person name="Woyke T."/>
        </authorList>
    </citation>
    <scope>NUCLEOTIDE SEQUENCE [LARGE SCALE GENOMIC DNA]</scope>
    <source>
        <strain evidence="5">DSM 15288</strain>
    </source>
</reference>
<dbReference type="InterPro" id="IPR005502">
    <property type="entry name" value="Ribosyl_crysJ1"/>
</dbReference>
<sequence length="321" mass="35630">MIHENINRIKGGILGVIVGDALGLPVQFLTREEILKKPVTGMRGYGTFNYPMGTWSDDGSLTLCTVVSLSLAGYNLRDMSERFLKWFDSGYLTPYEEAFDIGRTTAEAMVQLKQGVQPLEAGPKDEHSNGNGSLMRILPAALYSSELPDEEFIRKLTEISRVTHGHPRSQLGCALYGLLVKALLEGESPVRAYKILKEKSLTVFKGTPLEKEMKAYQRILDGSLIALPEEKIVSSGYVVDTLEASIWCLLQAVSLKETLLKAVNLGEDTDTIGAVTGGLAGLYYGYTDIPTEWLNELIKKDQILEQIDRFVKVCSKKEQRF</sequence>
<feature type="binding site" evidence="3">
    <location>
        <position position="268"/>
    </location>
    <ligand>
        <name>Mg(2+)</name>
        <dbReference type="ChEBI" id="CHEBI:18420"/>
        <label>1</label>
    </ligand>
</feature>
<feature type="binding site" evidence="3">
    <location>
        <position position="58"/>
    </location>
    <ligand>
        <name>Mg(2+)</name>
        <dbReference type="ChEBI" id="CHEBI:18420"/>
        <label>1</label>
    </ligand>
</feature>
<dbReference type="EMBL" id="CP007032">
    <property type="protein sequence ID" value="AHF06307.1"/>
    <property type="molecule type" value="Genomic_DNA"/>
</dbReference>
<dbReference type="InterPro" id="IPR050792">
    <property type="entry name" value="ADP-ribosylglycohydrolase"/>
</dbReference>
<protein>
    <submittedName>
        <fullName evidence="4">ADP-ribosylation/Crystallin J1</fullName>
    </submittedName>
</protein>
<feature type="binding site" evidence="3">
    <location>
        <position position="56"/>
    </location>
    <ligand>
        <name>Mg(2+)</name>
        <dbReference type="ChEBI" id="CHEBI:18420"/>
        <label>1</label>
    </ligand>
</feature>
<evidence type="ECO:0000313" key="4">
    <source>
        <dbReference type="EMBL" id="AHF06307.1"/>
    </source>
</evidence>
<feature type="binding site" evidence="3">
    <location>
        <position position="270"/>
    </location>
    <ligand>
        <name>Mg(2+)</name>
        <dbReference type="ChEBI" id="CHEBI:18420"/>
        <label>1</label>
    </ligand>
</feature>
<dbReference type="SUPFAM" id="SSF101478">
    <property type="entry name" value="ADP-ribosylglycohydrolase"/>
    <property type="match status" value="1"/>
</dbReference>
<organism evidence="4 5">
    <name type="scientific">Desulfitobacterium metallireducens DSM 15288</name>
    <dbReference type="NCBI Taxonomy" id="871968"/>
    <lineage>
        <taxon>Bacteria</taxon>
        <taxon>Bacillati</taxon>
        <taxon>Bacillota</taxon>
        <taxon>Clostridia</taxon>
        <taxon>Eubacteriales</taxon>
        <taxon>Desulfitobacteriaceae</taxon>
        <taxon>Desulfitobacterium</taxon>
    </lineage>
</organism>